<dbReference type="EMBL" id="CP027432">
    <property type="protein sequence ID" value="QCI28458.1"/>
    <property type="molecule type" value="Genomic_DNA"/>
</dbReference>
<name>A0ABX5TIY3_9BACT</name>
<feature type="domain" description="DUF58" evidence="1">
    <location>
        <begin position="54"/>
        <end position="146"/>
    </location>
</feature>
<dbReference type="Proteomes" id="UP000298805">
    <property type="component" value="Chromosome"/>
</dbReference>
<accession>A0ABX5TIY3</accession>
<evidence type="ECO:0000313" key="2">
    <source>
        <dbReference type="EMBL" id="QCI28458.1"/>
    </source>
</evidence>
<dbReference type="InterPro" id="IPR002881">
    <property type="entry name" value="DUF58"/>
</dbReference>
<reference evidence="2" key="1">
    <citation type="submission" date="2019-06" db="EMBL/GenBank/DDBJ databases">
        <title>A comparative analysis of the Nautiliaceae.</title>
        <authorList>
            <person name="Grosche A."/>
            <person name="Smedile F."/>
            <person name="Vetriani C."/>
        </authorList>
    </citation>
    <scope>NUCLEOTIDE SEQUENCE</scope>
    <source>
        <strain evidence="2">TB6</strain>
    </source>
</reference>
<proteinExistence type="predicted"/>
<organism evidence="2 3">
    <name type="scientific">Caminibacter pacificus</name>
    <dbReference type="NCBI Taxonomy" id="1424653"/>
    <lineage>
        <taxon>Bacteria</taxon>
        <taxon>Pseudomonadati</taxon>
        <taxon>Campylobacterota</taxon>
        <taxon>Epsilonproteobacteria</taxon>
        <taxon>Nautiliales</taxon>
        <taxon>Nautiliaceae</taxon>
        <taxon>Caminibacter</taxon>
    </lineage>
</organism>
<keyword evidence="3" id="KW-1185">Reference proteome</keyword>
<protein>
    <submittedName>
        <fullName evidence="2">DUF58 domain-containing protein</fullName>
    </submittedName>
</protein>
<sequence>MFKKIQITIYDHYFHRNSFCIIILKRLFLKKVKFKKQILTKSLVKFGVDDDFKELREYIPGEDIRNIHWLSSARASKLLAIEKEHLKNQKIALILLLDINMLFEDKLQIALKTFEILAISAIYYKQKLEVFIISDKMKKFIPKKIDDVEKIKKYILSLDLKKTTLKPFYLKQKNFLAIYIGDFFYKIKLNPKNKNVLLFIRKKIEENPKKLLFNNLISLDKKQSAFLNLNNLTHYLNTLKKNDKIYKKEKVRKIYSDKNLISILKETFE</sequence>
<dbReference type="Pfam" id="PF01882">
    <property type="entry name" value="DUF58"/>
    <property type="match status" value="1"/>
</dbReference>
<evidence type="ECO:0000313" key="3">
    <source>
        <dbReference type="Proteomes" id="UP000298805"/>
    </source>
</evidence>
<evidence type="ECO:0000259" key="1">
    <source>
        <dbReference type="Pfam" id="PF01882"/>
    </source>
</evidence>
<gene>
    <name evidence="2" type="ORF">C6V80_05640</name>
</gene>